<dbReference type="Proteomes" id="UP000662200">
    <property type="component" value="Unassembled WGS sequence"/>
</dbReference>
<dbReference type="RefSeq" id="WP_189115971.1">
    <property type="nucleotide sequence ID" value="NZ_BMQC01000027.1"/>
</dbReference>
<dbReference type="SMART" id="SM00267">
    <property type="entry name" value="GGDEF"/>
    <property type="match status" value="1"/>
</dbReference>
<dbReference type="SUPFAM" id="SSF55073">
    <property type="entry name" value="Nucleotide cyclase"/>
    <property type="match status" value="1"/>
</dbReference>
<evidence type="ECO:0000313" key="4">
    <source>
        <dbReference type="Proteomes" id="UP000662200"/>
    </source>
</evidence>
<reference evidence="3" key="1">
    <citation type="journal article" date="2014" name="Int. J. Syst. Evol. Microbiol.">
        <title>Complete genome sequence of Corynebacterium casei LMG S-19264T (=DSM 44701T), isolated from a smear-ripened cheese.</title>
        <authorList>
            <consortium name="US DOE Joint Genome Institute (JGI-PGF)"/>
            <person name="Walter F."/>
            <person name="Albersmeier A."/>
            <person name="Kalinowski J."/>
            <person name="Ruckert C."/>
        </authorList>
    </citation>
    <scope>NUCLEOTIDE SEQUENCE</scope>
    <source>
        <strain evidence="3">JCM 3091</strain>
    </source>
</reference>
<proteinExistence type="predicted"/>
<accession>A0A8J3BV62</accession>
<dbReference type="PANTHER" id="PTHR44757:SF2">
    <property type="entry name" value="BIOFILM ARCHITECTURE MAINTENANCE PROTEIN MBAA"/>
    <property type="match status" value="1"/>
</dbReference>
<comment type="caution">
    <text evidence="3">The sequence shown here is derived from an EMBL/GenBank/DDBJ whole genome shotgun (WGS) entry which is preliminary data.</text>
</comment>
<dbReference type="InterPro" id="IPR029787">
    <property type="entry name" value="Nucleotide_cyclase"/>
</dbReference>
<dbReference type="AlphaFoldDB" id="A0A8J3BV62"/>
<dbReference type="NCBIfam" id="TIGR00254">
    <property type="entry name" value="GGDEF"/>
    <property type="match status" value="1"/>
</dbReference>
<reference evidence="3" key="2">
    <citation type="submission" date="2020-09" db="EMBL/GenBank/DDBJ databases">
        <authorList>
            <person name="Sun Q."/>
            <person name="Ohkuma M."/>
        </authorList>
    </citation>
    <scope>NUCLEOTIDE SEQUENCE</scope>
    <source>
        <strain evidence="3">JCM 3091</strain>
    </source>
</reference>
<organism evidence="3 4">
    <name type="scientific">Pilimelia terevasa</name>
    <dbReference type="NCBI Taxonomy" id="53372"/>
    <lineage>
        <taxon>Bacteria</taxon>
        <taxon>Bacillati</taxon>
        <taxon>Actinomycetota</taxon>
        <taxon>Actinomycetes</taxon>
        <taxon>Micromonosporales</taxon>
        <taxon>Micromonosporaceae</taxon>
        <taxon>Pilimelia</taxon>
    </lineage>
</organism>
<dbReference type="CDD" id="cd01949">
    <property type="entry name" value="GGDEF"/>
    <property type="match status" value="1"/>
</dbReference>
<dbReference type="Pfam" id="PF00990">
    <property type="entry name" value="GGDEF"/>
    <property type="match status" value="1"/>
</dbReference>
<dbReference type="EMBL" id="BMQC01000027">
    <property type="protein sequence ID" value="GGK43687.1"/>
    <property type="molecule type" value="Genomic_DNA"/>
</dbReference>
<evidence type="ECO:0000259" key="2">
    <source>
        <dbReference type="PROSITE" id="PS50887"/>
    </source>
</evidence>
<evidence type="ECO:0000256" key="1">
    <source>
        <dbReference type="SAM" id="MobiDB-lite"/>
    </source>
</evidence>
<dbReference type="Gene3D" id="3.30.70.270">
    <property type="match status" value="1"/>
</dbReference>
<dbReference type="InterPro" id="IPR052155">
    <property type="entry name" value="Biofilm_reg_signaling"/>
</dbReference>
<evidence type="ECO:0000313" key="3">
    <source>
        <dbReference type="EMBL" id="GGK43687.1"/>
    </source>
</evidence>
<sequence length="229" mass="24863">MSITEHLATNLLALTLGVLAVLPAWWVANRQRAYWQTKALTDELTGLGNRRQVLAVMRRLLDRAVPVTVMLIDLDGFKCVNDAYGHGAGDDLLRAVAVRLQLVDHPDLHTVARLGGDEYVLVATSNDPDTARGLAEAAHTALAHPAVSLGWNRWATVRASIGVAIGAPGARPRLLLHQADRAMYEAKRAGGGVRMYTGSDPATMQARPPVRQRDRRHQPDATHAASDQL</sequence>
<dbReference type="PROSITE" id="PS50887">
    <property type="entry name" value="GGDEF"/>
    <property type="match status" value="1"/>
</dbReference>
<keyword evidence="4" id="KW-1185">Reference proteome</keyword>
<dbReference type="PANTHER" id="PTHR44757">
    <property type="entry name" value="DIGUANYLATE CYCLASE DGCP"/>
    <property type="match status" value="1"/>
</dbReference>
<feature type="domain" description="GGDEF" evidence="2">
    <location>
        <begin position="65"/>
        <end position="199"/>
    </location>
</feature>
<gene>
    <name evidence="3" type="ORF">GCM10010124_40570</name>
</gene>
<dbReference type="InterPro" id="IPR043128">
    <property type="entry name" value="Rev_trsase/Diguanyl_cyclase"/>
</dbReference>
<feature type="region of interest" description="Disordered" evidence="1">
    <location>
        <begin position="194"/>
        <end position="229"/>
    </location>
</feature>
<protein>
    <recommendedName>
        <fullName evidence="2">GGDEF domain-containing protein</fullName>
    </recommendedName>
</protein>
<name>A0A8J3BV62_9ACTN</name>
<dbReference type="InterPro" id="IPR000160">
    <property type="entry name" value="GGDEF_dom"/>
</dbReference>